<dbReference type="SUPFAM" id="SSF47459">
    <property type="entry name" value="HLH, helix-loop-helix DNA-binding domain"/>
    <property type="match status" value="1"/>
</dbReference>
<dbReference type="FunFam" id="4.10.280.10:FF:000032">
    <property type="entry name" value="Transcription factor bHLH123 family"/>
    <property type="match status" value="1"/>
</dbReference>
<evidence type="ECO:0000313" key="10">
    <source>
        <dbReference type="Proteomes" id="UP001293593"/>
    </source>
</evidence>
<feature type="region of interest" description="Disordered" evidence="7">
    <location>
        <begin position="1"/>
        <end position="61"/>
    </location>
</feature>
<evidence type="ECO:0000313" key="9">
    <source>
        <dbReference type="EMBL" id="KAK4255684.1"/>
    </source>
</evidence>
<dbReference type="InterPro" id="IPR045239">
    <property type="entry name" value="bHLH95_bHLH"/>
</dbReference>
<sequence length="428" mass="47201">MADDQFHQATGNWWDSSSSRTAPSQQSSSSNLTSFPNFPWNTDHHHDLRPTSSMSDSPTSTHPNLHMIMAWNNNNHPSHHHSLLEEKGVSDGRFRPMFQENNLSSGGTNFHHQHQQVEWREKLLFSTESSSTSGDSIVTTSQGLANSSFHMDSNNSYSAANPSILLQGLLAPEASSASSSFDNNNHHNRSCFNSFPYASALSSSSDQLMASQFLRASPPKQTPNHAGGGNRQLQFTNNTTFWNASEAHHHQLATIKEARPSCFFPNSLQPPFHSPNFDAQSKNICGGRETSSVGKKSGGETAPKRSRNETSSTLPPFKVRKEKMGDRITALQQLVSPFGKTDTASVLSEAIEYIKLLHEQVSVLSSPYIKSGAPLQHQQSSGKCKENEALKQDLRSRGLCLVPVSSTFPVTHETTVDFWMPTFGATFR</sequence>
<dbReference type="GO" id="GO:0046983">
    <property type="term" value="F:protein dimerization activity"/>
    <property type="evidence" value="ECO:0007669"/>
    <property type="project" value="InterPro"/>
</dbReference>
<keyword evidence="5" id="KW-0804">Transcription</keyword>
<feature type="region of interest" description="Disordered" evidence="7">
    <location>
        <begin position="275"/>
        <end position="316"/>
    </location>
</feature>
<evidence type="ECO:0000256" key="5">
    <source>
        <dbReference type="ARBA" id="ARBA00023163"/>
    </source>
</evidence>
<evidence type="ECO:0000256" key="3">
    <source>
        <dbReference type="ARBA" id="ARBA00023015"/>
    </source>
</evidence>
<gene>
    <name evidence="9" type="ORF">QN277_008654</name>
</gene>
<name>A0AAE1M8D9_9FABA</name>
<comment type="subunit">
    <text evidence="2">Homodimer.</text>
</comment>
<protein>
    <recommendedName>
        <fullName evidence="8">BHLH domain-containing protein</fullName>
    </recommendedName>
</protein>
<dbReference type="PROSITE" id="PS50888">
    <property type="entry name" value="BHLH"/>
    <property type="match status" value="1"/>
</dbReference>
<dbReference type="Proteomes" id="UP001293593">
    <property type="component" value="Unassembled WGS sequence"/>
</dbReference>
<dbReference type="InterPro" id="IPR011598">
    <property type="entry name" value="bHLH_dom"/>
</dbReference>
<dbReference type="PANTHER" id="PTHR16223">
    <property type="entry name" value="TRANSCRIPTION FACTOR BHLH83-RELATED"/>
    <property type="match status" value="1"/>
</dbReference>
<dbReference type="CDD" id="cd11393">
    <property type="entry name" value="bHLH_AtbHLH_like"/>
    <property type="match status" value="1"/>
</dbReference>
<keyword evidence="6" id="KW-0539">Nucleus</keyword>
<evidence type="ECO:0000256" key="6">
    <source>
        <dbReference type="ARBA" id="ARBA00023242"/>
    </source>
</evidence>
<keyword evidence="10" id="KW-1185">Reference proteome</keyword>
<comment type="subcellular location">
    <subcellularLocation>
        <location evidence="1">Nucleus</location>
    </subcellularLocation>
</comment>
<reference evidence="9" key="1">
    <citation type="submission" date="2023-10" db="EMBL/GenBank/DDBJ databases">
        <title>Chromosome-level genome of the transformable northern wattle, Acacia crassicarpa.</title>
        <authorList>
            <person name="Massaro I."/>
            <person name="Sinha N.R."/>
            <person name="Poethig S."/>
            <person name="Leichty A.R."/>
        </authorList>
    </citation>
    <scope>NUCLEOTIDE SEQUENCE</scope>
    <source>
        <strain evidence="9">Acra3RX</strain>
        <tissue evidence="9">Leaf</tissue>
    </source>
</reference>
<dbReference type="PANTHER" id="PTHR16223:SF46">
    <property type="entry name" value="TRANSCRIPTION FACTOR BHLH123"/>
    <property type="match status" value="1"/>
</dbReference>
<dbReference type="InterPro" id="IPR045843">
    <property type="entry name" value="IND-like"/>
</dbReference>
<dbReference type="AlphaFoldDB" id="A0AAE1M8D9"/>
<keyword evidence="4" id="KW-0238">DNA-binding</keyword>
<feature type="compositionally biased region" description="Low complexity" evidence="7">
    <location>
        <begin position="50"/>
        <end position="61"/>
    </location>
</feature>
<dbReference type="Gene3D" id="4.10.280.10">
    <property type="entry name" value="Helix-loop-helix DNA-binding domain"/>
    <property type="match status" value="1"/>
</dbReference>
<organism evidence="9 10">
    <name type="scientific">Acacia crassicarpa</name>
    <name type="common">northern wattle</name>
    <dbReference type="NCBI Taxonomy" id="499986"/>
    <lineage>
        <taxon>Eukaryota</taxon>
        <taxon>Viridiplantae</taxon>
        <taxon>Streptophyta</taxon>
        <taxon>Embryophyta</taxon>
        <taxon>Tracheophyta</taxon>
        <taxon>Spermatophyta</taxon>
        <taxon>Magnoliopsida</taxon>
        <taxon>eudicotyledons</taxon>
        <taxon>Gunneridae</taxon>
        <taxon>Pentapetalae</taxon>
        <taxon>rosids</taxon>
        <taxon>fabids</taxon>
        <taxon>Fabales</taxon>
        <taxon>Fabaceae</taxon>
        <taxon>Caesalpinioideae</taxon>
        <taxon>mimosoid clade</taxon>
        <taxon>Acacieae</taxon>
        <taxon>Acacia</taxon>
    </lineage>
</organism>
<dbReference type="GO" id="GO:0005634">
    <property type="term" value="C:nucleus"/>
    <property type="evidence" value="ECO:0007669"/>
    <property type="project" value="UniProtKB-SubCell"/>
</dbReference>
<evidence type="ECO:0000256" key="7">
    <source>
        <dbReference type="SAM" id="MobiDB-lite"/>
    </source>
</evidence>
<feature type="compositionally biased region" description="Low complexity" evidence="7">
    <location>
        <begin position="16"/>
        <end position="38"/>
    </location>
</feature>
<feature type="domain" description="BHLH" evidence="8">
    <location>
        <begin position="308"/>
        <end position="357"/>
    </location>
</feature>
<evidence type="ECO:0000256" key="4">
    <source>
        <dbReference type="ARBA" id="ARBA00023125"/>
    </source>
</evidence>
<evidence type="ECO:0000256" key="2">
    <source>
        <dbReference type="ARBA" id="ARBA00011738"/>
    </source>
</evidence>
<keyword evidence="3" id="KW-0805">Transcription regulation</keyword>
<dbReference type="EMBL" id="JAWXYG010000013">
    <property type="protein sequence ID" value="KAK4255684.1"/>
    <property type="molecule type" value="Genomic_DNA"/>
</dbReference>
<proteinExistence type="predicted"/>
<feature type="compositionally biased region" description="Polar residues" evidence="7">
    <location>
        <begin position="277"/>
        <end position="294"/>
    </location>
</feature>
<evidence type="ECO:0000259" key="8">
    <source>
        <dbReference type="PROSITE" id="PS50888"/>
    </source>
</evidence>
<comment type="caution">
    <text evidence="9">The sequence shown here is derived from an EMBL/GenBank/DDBJ whole genome shotgun (WGS) entry which is preliminary data.</text>
</comment>
<evidence type="ECO:0000256" key="1">
    <source>
        <dbReference type="ARBA" id="ARBA00004123"/>
    </source>
</evidence>
<accession>A0AAE1M8D9</accession>
<dbReference type="GO" id="GO:0000978">
    <property type="term" value="F:RNA polymerase II cis-regulatory region sequence-specific DNA binding"/>
    <property type="evidence" value="ECO:0007669"/>
    <property type="project" value="TreeGrafter"/>
</dbReference>
<dbReference type="InterPro" id="IPR036638">
    <property type="entry name" value="HLH_DNA-bd_sf"/>
</dbReference>
<dbReference type="GO" id="GO:0000981">
    <property type="term" value="F:DNA-binding transcription factor activity, RNA polymerase II-specific"/>
    <property type="evidence" value="ECO:0007669"/>
    <property type="project" value="TreeGrafter"/>
</dbReference>